<evidence type="ECO:0000313" key="1">
    <source>
        <dbReference type="Proteomes" id="UP000515154"/>
    </source>
</evidence>
<dbReference type="Gene3D" id="1.20.140.50">
    <property type="entry name" value="alix/aip1 like domains"/>
    <property type="match status" value="1"/>
</dbReference>
<dbReference type="InterPro" id="IPR025304">
    <property type="entry name" value="ALIX_V_dom"/>
</dbReference>
<dbReference type="KEGG" id="osn:115212760"/>
<dbReference type="Pfam" id="PF03097">
    <property type="entry name" value="BRO1"/>
    <property type="match status" value="1"/>
</dbReference>
<keyword evidence="1" id="KW-1185">Reference proteome</keyword>
<dbReference type="GO" id="GO:0000281">
    <property type="term" value="P:mitotic cytokinesis"/>
    <property type="evidence" value="ECO:0007669"/>
    <property type="project" value="TreeGrafter"/>
</dbReference>
<dbReference type="PROSITE" id="PS51180">
    <property type="entry name" value="BRO1"/>
    <property type="match status" value="1"/>
</dbReference>
<dbReference type="InterPro" id="IPR038499">
    <property type="entry name" value="BRO1_sf"/>
</dbReference>
<accession>A0A6P7SGH0</accession>
<dbReference type="Gene3D" id="1.25.40.280">
    <property type="entry name" value="alix/aip1 like domains"/>
    <property type="match status" value="1"/>
</dbReference>
<dbReference type="AlphaFoldDB" id="A0A6P7SGH0"/>
<dbReference type="InterPro" id="IPR004328">
    <property type="entry name" value="BRO1_dom"/>
</dbReference>
<sequence>MASFLGVQLKKTYEVDLVKPMRTFIENMISSADVNEYNSSLNEFNKLRNSMMAKSVDKHESALEVLYRYYDQLVAIENKLPISENQIRILFKWKDAFDKESFFSGRRTLGVVSGMYEKVCMLFNIAALQSQIAASQNHDTDEGLKLSVKLFQQSAGIFGHLKDIVLSHTQQEPTPDLNPETLAAISALMLAQAQEAFYRKATSENMNDGMVAKLALQSSDLYADAMKLLQLPSIRELWPRDWIPATVMKQAAFHALAEYHQSIVAQKKKSYGEEIARLQHADELMKASSTRGSGTFCFRTEHNKVVRALELAVKDNDFIYHEKIPDSKSLPPIGKAPVAKPTPLPATMSSKFVDLFQKLFPLPVHDGIVAFDNRKNQIINQETGRLKEATLLLNSVLASLNLPAAIEDLSGDSIPTSLLEKAQQLKRDGGVESLNKMMQDLPELLGRNREILNESTRMLEEEAKSDSQLREQFKGKWTRTASGQLTETMKIEASKYEQILNTAIQADKIVQEKYNKHKEAILLLSKQEKEIKSSLPSANPTAALQDSNVVQELRKLMEQVETIKAEREVIEREIKDATFDISSKFLNAMAQDGLINEEAISMPELNRIFGPLREQVSDSINRQKALLNKIQTSNTEFSNAKASNQSGAQREAMLKDLAAGFDMYIELMDNLQEGTTFYNDLTRLLLKLQNKISDFCFARKTEKEELLGDLSKEIVNQPSQQPPQTPKYQQNCTTDPTITATTATTKKTPPPPRPPPPNVSLAPVPSAPQSIQPTNEVIPPAGRLGDPSPPPGTAPVVPGGSAGLPVTASAPIPQTSTNSAQQPPPPPYYGGEQPAPSAASWSAPYPMYSMMPMPSGYNPYNPFMAFPQPSYPGGYPVQPPQYSYPGQQPPPQYPPQHPPPQQSNYPGYTQPQARWP</sequence>
<evidence type="ECO:0000313" key="2">
    <source>
        <dbReference type="RefSeq" id="XP_029637285.1"/>
    </source>
</evidence>
<dbReference type="RefSeq" id="XP_029637285.1">
    <property type="nucleotide sequence ID" value="XM_029781425.2"/>
</dbReference>
<dbReference type="SMART" id="SM01041">
    <property type="entry name" value="BRO1"/>
    <property type="match status" value="1"/>
</dbReference>
<dbReference type="PANTHER" id="PTHR23030:SF39">
    <property type="entry name" value="PROGRAMMED CELL DEATH 6-INTERACTING PROTEIN"/>
    <property type="match status" value="1"/>
</dbReference>
<dbReference type="PANTHER" id="PTHR23030">
    <property type="entry name" value="PCD6 INTERACTING PROTEIN-RELATED"/>
    <property type="match status" value="1"/>
</dbReference>
<name>A0A6P7SGH0_9MOLL</name>
<dbReference type="Pfam" id="PF13949">
    <property type="entry name" value="ALIX_LYPXL_bnd"/>
    <property type="match status" value="1"/>
</dbReference>
<reference evidence="2" key="1">
    <citation type="submission" date="2025-08" db="UniProtKB">
        <authorList>
            <consortium name="RefSeq"/>
        </authorList>
    </citation>
    <scope>IDENTIFICATION</scope>
</reference>
<dbReference type="FunFam" id="1.25.40.280:FF:000001">
    <property type="entry name" value="programmed cell death 6-interacting protein-like isoform X1"/>
    <property type="match status" value="1"/>
</dbReference>
<gene>
    <name evidence="2" type="primary">LOC115212760</name>
</gene>
<organism evidence="1 2">
    <name type="scientific">Octopus sinensis</name>
    <name type="common">East Asian common octopus</name>
    <dbReference type="NCBI Taxonomy" id="2607531"/>
    <lineage>
        <taxon>Eukaryota</taxon>
        <taxon>Metazoa</taxon>
        <taxon>Spiralia</taxon>
        <taxon>Lophotrochozoa</taxon>
        <taxon>Mollusca</taxon>
        <taxon>Cephalopoda</taxon>
        <taxon>Coleoidea</taxon>
        <taxon>Octopodiformes</taxon>
        <taxon>Octopoda</taxon>
        <taxon>Incirrata</taxon>
        <taxon>Octopodidae</taxon>
        <taxon>Octopus</taxon>
    </lineage>
</organism>
<dbReference type="CDD" id="cd09235">
    <property type="entry name" value="V_Alix"/>
    <property type="match status" value="1"/>
</dbReference>
<proteinExistence type="predicted"/>
<dbReference type="CDD" id="cd09240">
    <property type="entry name" value="BRO1_Alix"/>
    <property type="match status" value="1"/>
</dbReference>
<dbReference type="Gene3D" id="1.20.120.560">
    <property type="entry name" value="alix/aip1 in complex with the ypdl late domain"/>
    <property type="match status" value="1"/>
</dbReference>
<protein>
    <submittedName>
        <fullName evidence="2">Programmed cell death 6-interacting protein isoform X1</fullName>
    </submittedName>
</protein>
<dbReference type="GO" id="GO:0005768">
    <property type="term" value="C:endosome"/>
    <property type="evidence" value="ECO:0007669"/>
    <property type="project" value="TreeGrafter"/>
</dbReference>
<dbReference type="Proteomes" id="UP000515154">
    <property type="component" value="Linkage group LG6"/>
</dbReference>